<comment type="subcellular location">
    <subcellularLocation>
        <location evidence="1">Cytoplasm</location>
    </subcellularLocation>
</comment>
<proteinExistence type="inferred from homology"/>
<dbReference type="EC" id="2.1.1.242" evidence="1"/>
<evidence type="ECO:0000313" key="2">
    <source>
        <dbReference type="EMBL" id="SDZ84017.1"/>
    </source>
</evidence>
<dbReference type="GO" id="GO:0008990">
    <property type="term" value="F:rRNA (guanine-N2-)-methyltransferase activity"/>
    <property type="evidence" value="ECO:0007669"/>
    <property type="project" value="UniProtKB-UniRule"/>
</dbReference>
<protein>
    <recommendedName>
        <fullName evidence="1">Ribosomal RNA small subunit methyltransferase J</fullName>
        <ecNumber evidence="1">2.1.1.242</ecNumber>
    </recommendedName>
    <alternativeName>
        <fullName evidence="1">16S rRNA m2G1516 methyltransferase</fullName>
    </alternativeName>
    <alternativeName>
        <fullName evidence="1">rRNA (guanine-N(2)-)-methyltransferase</fullName>
    </alternativeName>
</protein>
<dbReference type="Pfam" id="PF04445">
    <property type="entry name" value="SAM_MT"/>
    <property type="match status" value="1"/>
</dbReference>
<dbReference type="InterPro" id="IPR029063">
    <property type="entry name" value="SAM-dependent_MTases_sf"/>
</dbReference>
<gene>
    <name evidence="1" type="primary">rsmJ</name>
    <name evidence="2" type="ORF">SAMN05216562_0684</name>
</gene>
<feature type="binding site" evidence="1">
    <location>
        <begin position="110"/>
        <end position="111"/>
    </location>
    <ligand>
        <name>S-adenosyl-L-methionine</name>
        <dbReference type="ChEBI" id="CHEBI:59789"/>
    </ligand>
</feature>
<evidence type="ECO:0000256" key="1">
    <source>
        <dbReference type="HAMAP-Rule" id="MF_01523"/>
    </source>
</evidence>
<sequence>MSNALAIVASAAEYLAAAQSLATQLQISCLDCRDPVEIDEFSYVLQLDERLQLRATGRKAPGPVAVDFVGGALAHRRKYGGGKGQQIAKAVGVRGGFYPRVVDATAGLGRDAFVLASLGCHVLMLERNPVVRLLLSDGLRRLRLAAQEDRELAAIATRLELCEEDISAVEWLAQQSPESVQVVYLDPMFPERGKSAKVKKEMAAFHQLVGSDEDADGLLAPAFSACYYRTVVKRPRLAPFLADKKPTLSLEGKSGRFDIYTKHGVP</sequence>
<feature type="binding site" evidence="1">
    <location>
        <begin position="126"/>
        <end position="127"/>
    </location>
    <ligand>
        <name>S-adenosyl-L-methionine</name>
        <dbReference type="ChEBI" id="CHEBI:59789"/>
    </ligand>
</feature>
<dbReference type="PANTHER" id="PTHR36112">
    <property type="entry name" value="RIBOSOMAL RNA SMALL SUBUNIT METHYLTRANSFERASE J"/>
    <property type="match status" value="1"/>
</dbReference>
<keyword evidence="1" id="KW-0698">rRNA processing</keyword>
<keyword evidence="1 2" id="KW-0808">Transferase</keyword>
<dbReference type="Gene3D" id="3.40.50.150">
    <property type="entry name" value="Vaccinia Virus protein VP39"/>
    <property type="match status" value="1"/>
</dbReference>
<dbReference type="Proteomes" id="UP000198658">
    <property type="component" value="Unassembled WGS sequence"/>
</dbReference>
<comment type="function">
    <text evidence="1">Specifically methylates the guanosine in position 1516 of 16S rRNA.</text>
</comment>
<dbReference type="InterPro" id="IPR007536">
    <property type="entry name" value="16SrRNA_methylTrfase_J"/>
</dbReference>
<keyword evidence="1 2" id="KW-0489">Methyltransferase</keyword>
<dbReference type="EMBL" id="FNQO01000001">
    <property type="protein sequence ID" value="SDZ84017.1"/>
    <property type="molecule type" value="Genomic_DNA"/>
</dbReference>
<dbReference type="PANTHER" id="PTHR36112:SF1">
    <property type="entry name" value="RIBOSOMAL RNA SMALL SUBUNIT METHYLTRANSFERASE J"/>
    <property type="match status" value="1"/>
</dbReference>
<comment type="similarity">
    <text evidence="1">Belongs to the methyltransferase superfamily. RsmJ family.</text>
</comment>
<dbReference type="AlphaFoldDB" id="A0A1H3WA97"/>
<dbReference type="GO" id="GO:0005737">
    <property type="term" value="C:cytoplasm"/>
    <property type="evidence" value="ECO:0007669"/>
    <property type="project" value="UniProtKB-SubCell"/>
</dbReference>
<name>A0A1H3WA97_9GAMM</name>
<reference evidence="3" key="1">
    <citation type="submission" date="2016-10" db="EMBL/GenBank/DDBJ databases">
        <authorList>
            <person name="Varghese N."/>
            <person name="Submissions S."/>
        </authorList>
    </citation>
    <scope>NUCLEOTIDE SEQUENCE [LARGE SCALE GENOMIC DNA]</scope>
    <source>
        <strain evidence="3">CGMCC 1.10657</strain>
    </source>
</reference>
<dbReference type="STRING" id="658218.SAMN05216562_0684"/>
<keyword evidence="3" id="KW-1185">Reference proteome</keyword>
<keyword evidence="1" id="KW-0963">Cytoplasm</keyword>
<dbReference type="CDD" id="cd02440">
    <property type="entry name" value="AdoMet_MTases"/>
    <property type="match status" value="1"/>
</dbReference>
<comment type="catalytic activity">
    <reaction evidence="1">
        <text>guanosine(1516) in 16S rRNA + S-adenosyl-L-methionine = N(2)-methylguanosine(1516) in 16S rRNA + S-adenosyl-L-homocysteine + H(+)</text>
        <dbReference type="Rhea" id="RHEA:43220"/>
        <dbReference type="Rhea" id="RHEA-COMP:10412"/>
        <dbReference type="Rhea" id="RHEA-COMP:10413"/>
        <dbReference type="ChEBI" id="CHEBI:15378"/>
        <dbReference type="ChEBI" id="CHEBI:57856"/>
        <dbReference type="ChEBI" id="CHEBI:59789"/>
        <dbReference type="ChEBI" id="CHEBI:74269"/>
        <dbReference type="ChEBI" id="CHEBI:74481"/>
        <dbReference type="EC" id="2.1.1.242"/>
    </reaction>
</comment>
<accession>A0A1H3WA97</accession>
<feature type="binding site" evidence="1">
    <location>
        <position position="186"/>
    </location>
    <ligand>
        <name>S-adenosyl-L-methionine</name>
        <dbReference type="ChEBI" id="CHEBI:59789"/>
    </ligand>
</feature>
<comment type="caution">
    <text evidence="1">Lacks conserved residue(s) required for the propagation of feature annotation.</text>
</comment>
<dbReference type="SUPFAM" id="SSF53335">
    <property type="entry name" value="S-adenosyl-L-methionine-dependent methyltransferases"/>
    <property type="match status" value="1"/>
</dbReference>
<organism evidence="2 3">
    <name type="scientific">Microbulbifer marinus</name>
    <dbReference type="NCBI Taxonomy" id="658218"/>
    <lineage>
        <taxon>Bacteria</taxon>
        <taxon>Pseudomonadati</taxon>
        <taxon>Pseudomonadota</taxon>
        <taxon>Gammaproteobacteria</taxon>
        <taxon>Cellvibrionales</taxon>
        <taxon>Microbulbiferaceae</taxon>
        <taxon>Microbulbifer</taxon>
    </lineage>
</organism>
<dbReference type="RefSeq" id="WP_091385158.1">
    <property type="nucleotide sequence ID" value="NZ_FNQO01000001.1"/>
</dbReference>
<evidence type="ECO:0000313" key="3">
    <source>
        <dbReference type="Proteomes" id="UP000198658"/>
    </source>
</evidence>
<keyword evidence="1" id="KW-0949">S-adenosyl-L-methionine</keyword>
<dbReference type="HAMAP" id="MF_01523">
    <property type="entry name" value="16SrRNA_methyltr_J"/>
    <property type="match status" value="1"/>
</dbReference>